<evidence type="ECO:0000313" key="4">
    <source>
        <dbReference type="EMBL" id="TDQ51264.1"/>
    </source>
</evidence>
<dbReference type="NCBIfam" id="TIGR00678">
    <property type="entry name" value="holB"/>
    <property type="match status" value="1"/>
</dbReference>
<protein>
    <recommendedName>
        <fullName evidence="1">DNA-directed DNA polymerase</fullName>
        <ecNumber evidence="1">2.7.7.7</ecNumber>
    </recommendedName>
</protein>
<dbReference type="RefSeq" id="WP_133587113.1">
    <property type="nucleotide sequence ID" value="NZ_CP037953.1"/>
</dbReference>
<dbReference type="InterPro" id="IPR027417">
    <property type="entry name" value="P-loop_NTPase"/>
</dbReference>
<dbReference type="AlphaFoldDB" id="A0A4R6V517"/>
<keyword evidence="2" id="KW-0808">Transferase</keyword>
<keyword evidence="2" id="KW-0548">Nucleotidyltransferase</keyword>
<sequence>MSLPVWLQPTFQHLLQAIKQQRVNHAPMLHGSIGIGKRLLAKAYAQRLLCRAQTDEACGVCEECLLFQAGSHPDFHAVSIVEGKQSISIEQIRELSVSLQISAHRSGFRVALIEPAEAMTIGAANALLKTLEEPGGNTVIVLVVDDLSKVPATIRSRCQRMPVAAPSSEQARQFLGADLPDLDPETAEKLLQISASAPLLVKLRWQQGALQQVEALEQGLKAIARGQASAAEVAAGQSDIELALASLHRIVIGGLQKSLQHEGPLPASLWDGFAETVQQAALAYRRNPALNGALLLTSVLVQWFDFTAFLRHSKA</sequence>
<dbReference type="GO" id="GO:0006261">
    <property type="term" value="P:DNA-templated DNA replication"/>
    <property type="evidence" value="ECO:0007669"/>
    <property type="project" value="TreeGrafter"/>
</dbReference>
<dbReference type="GO" id="GO:0009360">
    <property type="term" value="C:DNA polymerase III complex"/>
    <property type="evidence" value="ECO:0007669"/>
    <property type="project" value="TreeGrafter"/>
</dbReference>
<organism evidence="4 5">
    <name type="scientific">Permianibacter aggregans</name>
    <dbReference type="NCBI Taxonomy" id="1510150"/>
    <lineage>
        <taxon>Bacteria</taxon>
        <taxon>Pseudomonadati</taxon>
        <taxon>Pseudomonadota</taxon>
        <taxon>Gammaproteobacteria</taxon>
        <taxon>Pseudomonadales</taxon>
        <taxon>Pseudomonadaceae</taxon>
        <taxon>Permianibacter</taxon>
    </lineage>
</organism>
<gene>
    <name evidence="4" type="ORF">EV696_101237</name>
</gene>
<keyword evidence="5" id="KW-1185">Reference proteome</keyword>
<dbReference type="Gene3D" id="3.40.50.300">
    <property type="entry name" value="P-loop containing nucleotide triphosphate hydrolases"/>
    <property type="match status" value="1"/>
</dbReference>
<dbReference type="Pfam" id="PF13177">
    <property type="entry name" value="DNA_pol3_delta2"/>
    <property type="match status" value="1"/>
</dbReference>
<dbReference type="SUPFAM" id="SSF52540">
    <property type="entry name" value="P-loop containing nucleoside triphosphate hydrolases"/>
    <property type="match status" value="1"/>
</dbReference>
<accession>A0A4R6V517</accession>
<evidence type="ECO:0000256" key="2">
    <source>
        <dbReference type="ARBA" id="ARBA00022932"/>
    </source>
</evidence>
<dbReference type="EMBL" id="SNYM01000001">
    <property type="protein sequence ID" value="TDQ51264.1"/>
    <property type="molecule type" value="Genomic_DNA"/>
</dbReference>
<comment type="catalytic activity">
    <reaction evidence="3">
        <text>DNA(n) + a 2'-deoxyribonucleoside 5'-triphosphate = DNA(n+1) + diphosphate</text>
        <dbReference type="Rhea" id="RHEA:22508"/>
        <dbReference type="Rhea" id="RHEA-COMP:17339"/>
        <dbReference type="Rhea" id="RHEA-COMP:17340"/>
        <dbReference type="ChEBI" id="CHEBI:33019"/>
        <dbReference type="ChEBI" id="CHEBI:61560"/>
        <dbReference type="ChEBI" id="CHEBI:173112"/>
        <dbReference type="EC" id="2.7.7.7"/>
    </reaction>
</comment>
<evidence type="ECO:0000313" key="5">
    <source>
        <dbReference type="Proteomes" id="UP000295375"/>
    </source>
</evidence>
<name>A0A4R6V517_9GAMM</name>
<dbReference type="Proteomes" id="UP000295375">
    <property type="component" value="Unassembled WGS sequence"/>
</dbReference>
<dbReference type="InterPro" id="IPR050238">
    <property type="entry name" value="DNA_Rep/Repair_Clamp_Loader"/>
</dbReference>
<dbReference type="OrthoDB" id="9811073at2"/>
<dbReference type="PANTHER" id="PTHR11669">
    <property type="entry name" value="REPLICATION FACTOR C / DNA POLYMERASE III GAMMA-TAU SUBUNIT"/>
    <property type="match status" value="1"/>
</dbReference>
<dbReference type="EC" id="2.7.7.7" evidence="1"/>
<dbReference type="PANTHER" id="PTHR11669:SF8">
    <property type="entry name" value="DNA POLYMERASE III SUBUNIT DELTA"/>
    <property type="match status" value="1"/>
</dbReference>
<dbReference type="GO" id="GO:0003887">
    <property type="term" value="F:DNA-directed DNA polymerase activity"/>
    <property type="evidence" value="ECO:0007669"/>
    <property type="project" value="UniProtKB-KW"/>
</dbReference>
<reference evidence="4 5" key="1">
    <citation type="submission" date="2019-03" db="EMBL/GenBank/DDBJ databases">
        <title>Genomic Encyclopedia of Type Strains, Phase IV (KMG-IV): sequencing the most valuable type-strain genomes for metagenomic binning, comparative biology and taxonomic classification.</title>
        <authorList>
            <person name="Goeker M."/>
        </authorList>
    </citation>
    <scope>NUCLEOTIDE SEQUENCE [LARGE SCALE GENOMIC DNA]</scope>
    <source>
        <strain evidence="4 5">DSM 103792</strain>
    </source>
</reference>
<evidence type="ECO:0000256" key="3">
    <source>
        <dbReference type="ARBA" id="ARBA00049244"/>
    </source>
</evidence>
<proteinExistence type="predicted"/>
<dbReference type="GO" id="GO:0008408">
    <property type="term" value="F:3'-5' exonuclease activity"/>
    <property type="evidence" value="ECO:0007669"/>
    <property type="project" value="InterPro"/>
</dbReference>
<dbReference type="InterPro" id="IPR004622">
    <property type="entry name" value="DNA_pol_HolB"/>
</dbReference>
<evidence type="ECO:0000256" key="1">
    <source>
        <dbReference type="ARBA" id="ARBA00012417"/>
    </source>
</evidence>
<comment type="caution">
    <text evidence="4">The sequence shown here is derived from an EMBL/GenBank/DDBJ whole genome shotgun (WGS) entry which is preliminary data.</text>
</comment>
<keyword evidence="2" id="KW-0239">DNA-directed DNA polymerase</keyword>